<dbReference type="Gene3D" id="2.30.30.60">
    <property type="match status" value="1"/>
</dbReference>
<dbReference type="PANTHER" id="PTHR30221">
    <property type="entry name" value="SMALL-CONDUCTANCE MECHANOSENSITIVE CHANNEL"/>
    <property type="match status" value="1"/>
</dbReference>
<dbReference type="InterPro" id="IPR023408">
    <property type="entry name" value="MscS_beta-dom_sf"/>
</dbReference>
<feature type="domain" description="Mechanosensitive ion channel MscS" evidence="8">
    <location>
        <begin position="217"/>
        <end position="282"/>
    </location>
</feature>
<evidence type="ECO:0000256" key="3">
    <source>
        <dbReference type="ARBA" id="ARBA00022475"/>
    </source>
</evidence>
<sequence>MIDSELFREFIDYAGNFIIAAVIITLVALEIWLINKAANYLRGKVQQSSLKNLSIQSFELISAQKQRLALRGVIDVVQIAVILLDIYFSLVFILSIFPKTKEVAGSLIDFIFIPLKESFYALINYLPDLFSIIITVIIFRYLIRMVKSFSREVEKGNFLITGFKPYWARTTGSIITFLLYAFMIILILPYLPGYESIAFKGVAAFLGALVTIGGSSVIANYMAGIVISYMNPCQKGDWVEIENTTGEVVEISQFAVKIRTTRKVVVSIPNTKVLQSHVINLSGEHENHRTLLHTTISIGYDVPWRQVNNLLILAAKKTEGVDLSVSPFVRQIKLDDFYVVYELNVYSLDVHRMFEIYSELHKQILDAFAEAEVEILSPHYRAERDGSSSTIPDKEG</sequence>
<dbReference type="InterPro" id="IPR049278">
    <property type="entry name" value="MS_channel_C"/>
</dbReference>
<keyword evidence="3" id="KW-1003">Cell membrane</keyword>
<feature type="domain" description="Mechanosensitive ion channel MscS C-terminal" evidence="9">
    <location>
        <begin position="294"/>
        <end position="375"/>
    </location>
</feature>
<comment type="similarity">
    <text evidence="2">Belongs to the MscS (TC 1.A.23) family.</text>
</comment>
<comment type="caution">
    <text evidence="10">The sequence shown here is derived from an EMBL/GenBank/DDBJ whole genome shotgun (WGS) entry which is preliminary data.</text>
</comment>
<dbReference type="InterPro" id="IPR011066">
    <property type="entry name" value="MscS_channel_C_sf"/>
</dbReference>
<feature type="transmembrane region" description="Helical" evidence="7">
    <location>
        <begin position="118"/>
        <end position="143"/>
    </location>
</feature>
<evidence type="ECO:0000313" key="11">
    <source>
        <dbReference type="Proteomes" id="UP001172083"/>
    </source>
</evidence>
<evidence type="ECO:0000256" key="5">
    <source>
        <dbReference type="ARBA" id="ARBA00022989"/>
    </source>
</evidence>
<dbReference type="Pfam" id="PF00924">
    <property type="entry name" value="MS_channel_2nd"/>
    <property type="match status" value="1"/>
</dbReference>
<dbReference type="InterPro" id="IPR010920">
    <property type="entry name" value="LSM_dom_sf"/>
</dbReference>
<dbReference type="SUPFAM" id="SSF50182">
    <property type="entry name" value="Sm-like ribonucleoproteins"/>
    <property type="match status" value="1"/>
</dbReference>
<dbReference type="Gene3D" id="3.30.70.100">
    <property type="match status" value="1"/>
</dbReference>
<feature type="transmembrane region" description="Helical" evidence="7">
    <location>
        <begin position="13"/>
        <end position="34"/>
    </location>
</feature>
<comment type="subcellular location">
    <subcellularLocation>
        <location evidence="1">Cell membrane</location>
        <topology evidence="1">Multi-pass membrane protein</topology>
    </subcellularLocation>
</comment>
<dbReference type="RefSeq" id="WP_346761129.1">
    <property type="nucleotide sequence ID" value="NZ_JAUJEB010000007.1"/>
</dbReference>
<dbReference type="PANTHER" id="PTHR30221:SF18">
    <property type="entry name" value="SLL0590 PROTEIN"/>
    <property type="match status" value="1"/>
</dbReference>
<protein>
    <submittedName>
        <fullName evidence="10">Mechanosensitive ion channel</fullName>
    </submittedName>
</protein>
<dbReference type="InterPro" id="IPR006685">
    <property type="entry name" value="MscS_channel_2nd"/>
</dbReference>
<keyword evidence="5 7" id="KW-1133">Transmembrane helix</keyword>
<keyword evidence="11" id="KW-1185">Reference proteome</keyword>
<organism evidence="10 11">
    <name type="scientific">Agaribacillus aureus</name>
    <dbReference type="NCBI Taxonomy" id="3051825"/>
    <lineage>
        <taxon>Bacteria</taxon>
        <taxon>Pseudomonadati</taxon>
        <taxon>Bacteroidota</taxon>
        <taxon>Cytophagia</taxon>
        <taxon>Cytophagales</taxon>
        <taxon>Splendidivirgaceae</taxon>
        <taxon>Agaribacillus</taxon>
    </lineage>
</organism>
<evidence type="ECO:0000259" key="8">
    <source>
        <dbReference type="Pfam" id="PF00924"/>
    </source>
</evidence>
<feature type="transmembrane region" description="Helical" evidence="7">
    <location>
        <begin position="174"/>
        <end position="191"/>
    </location>
</feature>
<evidence type="ECO:0000256" key="1">
    <source>
        <dbReference type="ARBA" id="ARBA00004651"/>
    </source>
</evidence>
<evidence type="ECO:0000256" key="4">
    <source>
        <dbReference type="ARBA" id="ARBA00022692"/>
    </source>
</evidence>
<evidence type="ECO:0000256" key="6">
    <source>
        <dbReference type="ARBA" id="ARBA00023136"/>
    </source>
</evidence>
<keyword evidence="6 7" id="KW-0472">Membrane</keyword>
<evidence type="ECO:0000259" key="9">
    <source>
        <dbReference type="Pfam" id="PF21082"/>
    </source>
</evidence>
<name>A0ABT8LFQ5_9BACT</name>
<reference evidence="10" key="1">
    <citation type="submission" date="2023-06" db="EMBL/GenBank/DDBJ databases">
        <title>Genomic of Agaribacillus aureum.</title>
        <authorList>
            <person name="Wang G."/>
        </authorList>
    </citation>
    <scope>NUCLEOTIDE SEQUENCE</scope>
    <source>
        <strain evidence="10">BMA12</strain>
    </source>
</reference>
<gene>
    <name evidence="10" type="ORF">QQ020_27185</name>
</gene>
<accession>A0ABT8LFQ5</accession>
<dbReference type="EMBL" id="JAUJEB010000007">
    <property type="protein sequence ID" value="MDN5215792.1"/>
    <property type="molecule type" value="Genomic_DNA"/>
</dbReference>
<dbReference type="SUPFAM" id="SSF82689">
    <property type="entry name" value="Mechanosensitive channel protein MscS (YggB), C-terminal domain"/>
    <property type="match status" value="1"/>
</dbReference>
<dbReference type="Proteomes" id="UP001172083">
    <property type="component" value="Unassembled WGS sequence"/>
</dbReference>
<evidence type="ECO:0000256" key="7">
    <source>
        <dbReference type="SAM" id="Phobius"/>
    </source>
</evidence>
<evidence type="ECO:0000313" key="10">
    <source>
        <dbReference type="EMBL" id="MDN5215792.1"/>
    </source>
</evidence>
<keyword evidence="4 7" id="KW-0812">Transmembrane</keyword>
<proteinExistence type="inferred from homology"/>
<feature type="transmembrane region" description="Helical" evidence="7">
    <location>
        <begin position="73"/>
        <end position="98"/>
    </location>
</feature>
<feature type="transmembrane region" description="Helical" evidence="7">
    <location>
        <begin position="197"/>
        <end position="221"/>
    </location>
</feature>
<dbReference type="Pfam" id="PF21082">
    <property type="entry name" value="MS_channel_3rd"/>
    <property type="match status" value="1"/>
</dbReference>
<evidence type="ECO:0000256" key="2">
    <source>
        <dbReference type="ARBA" id="ARBA00008017"/>
    </source>
</evidence>
<dbReference type="InterPro" id="IPR045275">
    <property type="entry name" value="MscS_archaea/bacteria_type"/>
</dbReference>